<dbReference type="EMBL" id="JACGWM010000004">
    <property type="protein sequence ID" value="KAL0375753.1"/>
    <property type="molecule type" value="Genomic_DNA"/>
</dbReference>
<name>A0AAW2R8F9_9LAMI</name>
<dbReference type="AlphaFoldDB" id="A0AAW2R8F9"/>
<proteinExistence type="predicted"/>
<comment type="caution">
    <text evidence="1">The sequence shown here is derived from an EMBL/GenBank/DDBJ whole genome shotgun (WGS) entry which is preliminary data.</text>
</comment>
<reference evidence="1" key="2">
    <citation type="journal article" date="2024" name="Plant">
        <title>Genomic evolution and insights into agronomic trait innovations of Sesamum species.</title>
        <authorList>
            <person name="Miao H."/>
            <person name="Wang L."/>
            <person name="Qu L."/>
            <person name="Liu H."/>
            <person name="Sun Y."/>
            <person name="Le M."/>
            <person name="Wang Q."/>
            <person name="Wei S."/>
            <person name="Zheng Y."/>
            <person name="Lin W."/>
            <person name="Duan Y."/>
            <person name="Cao H."/>
            <person name="Xiong S."/>
            <person name="Wang X."/>
            <person name="Wei L."/>
            <person name="Li C."/>
            <person name="Ma Q."/>
            <person name="Ju M."/>
            <person name="Zhao R."/>
            <person name="Li G."/>
            <person name="Mu C."/>
            <person name="Tian Q."/>
            <person name="Mei H."/>
            <person name="Zhang T."/>
            <person name="Gao T."/>
            <person name="Zhang H."/>
        </authorList>
    </citation>
    <scope>NUCLEOTIDE SEQUENCE</scope>
    <source>
        <strain evidence="1">KEN8</strain>
    </source>
</reference>
<evidence type="ECO:0008006" key="2">
    <source>
        <dbReference type="Google" id="ProtNLM"/>
    </source>
</evidence>
<evidence type="ECO:0000313" key="1">
    <source>
        <dbReference type="EMBL" id="KAL0375753.1"/>
    </source>
</evidence>
<protein>
    <recommendedName>
        <fullName evidence="2">Reverse transcriptase</fullName>
    </recommendedName>
</protein>
<organism evidence="1">
    <name type="scientific">Sesamum calycinum</name>
    <dbReference type="NCBI Taxonomy" id="2727403"/>
    <lineage>
        <taxon>Eukaryota</taxon>
        <taxon>Viridiplantae</taxon>
        <taxon>Streptophyta</taxon>
        <taxon>Embryophyta</taxon>
        <taxon>Tracheophyta</taxon>
        <taxon>Spermatophyta</taxon>
        <taxon>Magnoliopsida</taxon>
        <taxon>eudicotyledons</taxon>
        <taxon>Gunneridae</taxon>
        <taxon>Pentapetalae</taxon>
        <taxon>asterids</taxon>
        <taxon>lamiids</taxon>
        <taxon>Lamiales</taxon>
        <taxon>Pedaliaceae</taxon>
        <taxon>Sesamum</taxon>
    </lineage>
</organism>
<sequence length="200" mass="23640">MEQLLTEEEVYWKQRGKIHWLWEGDGNTSFFHNKISTRRRTNAITRIKNGEGQWLDRTEDIWNHIETYFRDIFRSRSPSEDELEKGLRQSRRVLPIKCCRRSHSRYTAEDILSTLSQMAPLKSPGLDGMPPFFFQKYWHIVRYDVVSSTISLLNDLIMPPELNHTHIALILKCKKPESLSQFRPIASATLPKINFQDNHK</sequence>
<accession>A0AAW2R8F9</accession>
<reference evidence="1" key="1">
    <citation type="submission" date="2020-06" db="EMBL/GenBank/DDBJ databases">
        <authorList>
            <person name="Li T."/>
            <person name="Hu X."/>
            <person name="Zhang T."/>
            <person name="Song X."/>
            <person name="Zhang H."/>
            <person name="Dai N."/>
            <person name="Sheng W."/>
            <person name="Hou X."/>
            <person name="Wei L."/>
        </authorList>
    </citation>
    <scope>NUCLEOTIDE SEQUENCE</scope>
    <source>
        <strain evidence="1">KEN8</strain>
        <tissue evidence="1">Leaf</tissue>
    </source>
</reference>
<gene>
    <name evidence="1" type="ORF">Scaly_0692900</name>
</gene>